<dbReference type="InterPro" id="IPR001563">
    <property type="entry name" value="Peptidase_S10"/>
</dbReference>
<feature type="chain" id="PRO_5040461125" evidence="6">
    <location>
        <begin position="22"/>
        <end position="460"/>
    </location>
</feature>
<name>A0A9P7VT15_9AGAR</name>
<evidence type="ECO:0000313" key="7">
    <source>
        <dbReference type="EMBL" id="KAG7446297.1"/>
    </source>
</evidence>
<keyword evidence="3" id="KW-0645">Protease</keyword>
<comment type="caution">
    <text evidence="7">The sequence shown here is derived from an EMBL/GenBank/DDBJ whole genome shotgun (WGS) entry which is preliminary data.</text>
</comment>
<keyword evidence="8" id="KW-1185">Reference proteome</keyword>
<evidence type="ECO:0000256" key="4">
    <source>
        <dbReference type="ARBA" id="ARBA00022801"/>
    </source>
</evidence>
<evidence type="ECO:0000256" key="1">
    <source>
        <dbReference type="ARBA" id="ARBA00009431"/>
    </source>
</evidence>
<dbReference type="RefSeq" id="XP_043039797.1">
    <property type="nucleotide sequence ID" value="XM_043189528.1"/>
</dbReference>
<dbReference type="Pfam" id="PF00450">
    <property type="entry name" value="Peptidase_S10"/>
    <property type="match status" value="1"/>
</dbReference>
<dbReference type="GO" id="GO:0006508">
    <property type="term" value="P:proteolysis"/>
    <property type="evidence" value="ECO:0007669"/>
    <property type="project" value="UniProtKB-KW"/>
</dbReference>
<accession>A0A9P7VT15</accession>
<evidence type="ECO:0000256" key="3">
    <source>
        <dbReference type="ARBA" id="ARBA00022670"/>
    </source>
</evidence>
<dbReference type="OrthoDB" id="443318at2759"/>
<dbReference type="Gene3D" id="3.40.50.1820">
    <property type="entry name" value="alpha/beta hydrolase"/>
    <property type="match status" value="1"/>
</dbReference>
<dbReference type="EMBL" id="MU250534">
    <property type="protein sequence ID" value="KAG7446297.1"/>
    <property type="molecule type" value="Genomic_DNA"/>
</dbReference>
<reference evidence="7" key="1">
    <citation type="submission" date="2020-11" db="EMBL/GenBank/DDBJ databases">
        <title>Adaptations for nitrogen fixation in a non-lichenized fungal sporocarp promotes dispersal by wood-feeding termites.</title>
        <authorList>
            <consortium name="DOE Joint Genome Institute"/>
            <person name="Koch R.A."/>
            <person name="Yoon G."/>
            <person name="Arayal U."/>
            <person name="Lail K."/>
            <person name="Amirebrahimi M."/>
            <person name="Labutti K."/>
            <person name="Lipzen A."/>
            <person name="Riley R."/>
            <person name="Barry K."/>
            <person name="Henrissat B."/>
            <person name="Grigoriev I.V."/>
            <person name="Herr J.R."/>
            <person name="Aime M.C."/>
        </authorList>
    </citation>
    <scope>NUCLEOTIDE SEQUENCE</scope>
    <source>
        <strain evidence="7">MCA 3950</strain>
    </source>
</reference>
<dbReference type="PANTHER" id="PTHR11802:SF453">
    <property type="entry name" value="S1, PUTATIVE-RELATED"/>
    <property type="match status" value="1"/>
</dbReference>
<keyword evidence="6" id="KW-0732">Signal</keyword>
<proteinExistence type="inferred from homology"/>
<dbReference type="PRINTS" id="PR00724">
    <property type="entry name" value="CRBOXYPTASEC"/>
</dbReference>
<dbReference type="Gene3D" id="1.10.287.410">
    <property type="match status" value="1"/>
</dbReference>
<evidence type="ECO:0000256" key="5">
    <source>
        <dbReference type="ARBA" id="ARBA00023180"/>
    </source>
</evidence>
<comment type="similarity">
    <text evidence="1">Belongs to the peptidase S10 family.</text>
</comment>
<keyword evidence="4" id="KW-0378">Hydrolase</keyword>
<gene>
    <name evidence="7" type="ORF">BT62DRAFT_980597</name>
</gene>
<keyword evidence="5" id="KW-0325">Glycoprotein</keyword>
<dbReference type="Proteomes" id="UP000812287">
    <property type="component" value="Unassembled WGS sequence"/>
</dbReference>
<dbReference type="SUPFAM" id="SSF53474">
    <property type="entry name" value="alpha/beta-Hydrolases"/>
    <property type="match status" value="1"/>
</dbReference>
<evidence type="ECO:0000256" key="6">
    <source>
        <dbReference type="SAM" id="SignalP"/>
    </source>
</evidence>
<dbReference type="GeneID" id="66111825"/>
<keyword evidence="2" id="KW-0121">Carboxypeptidase</keyword>
<dbReference type="InterPro" id="IPR029058">
    <property type="entry name" value="AB_hydrolase_fold"/>
</dbReference>
<evidence type="ECO:0000256" key="2">
    <source>
        <dbReference type="ARBA" id="ARBA00022645"/>
    </source>
</evidence>
<dbReference type="GO" id="GO:0004185">
    <property type="term" value="F:serine-type carboxypeptidase activity"/>
    <property type="evidence" value="ECO:0007669"/>
    <property type="project" value="InterPro"/>
</dbReference>
<protein>
    <submittedName>
        <fullName evidence="7">Alpha/beta-hydrolase</fullName>
    </submittedName>
</protein>
<dbReference type="AlphaFoldDB" id="A0A9P7VT15"/>
<dbReference type="PANTHER" id="PTHR11802">
    <property type="entry name" value="SERINE PROTEASE FAMILY S10 SERINE CARBOXYPEPTIDASE"/>
    <property type="match status" value="1"/>
</dbReference>
<dbReference type="GO" id="GO:0000324">
    <property type="term" value="C:fungal-type vacuole"/>
    <property type="evidence" value="ECO:0007669"/>
    <property type="project" value="TreeGrafter"/>
</dbReference>
<organism evidence="7 8">
    <name type="scientific">Guyanagaster necrorhizus</name>
    <dbReference type="NCBI Taxonomy" id="856835"/>
    <lineage>
        <taxon>Eukaryota</taxon>
        <taxon>Fungi</taxon>
        <taxon>Dikarya</taxon>
        <taxon>Basidiomycota</taxon>
        <taxon>Agaricomycotina</taxon>
        <taxon>Agaricomycetes</taxon>
        <taxon>Agaricomycetidae</taxon>
        <taxon>Agaricales</taxon>
        <taxon>Marasmiineae</taxon>
        <taxon>Physalacriaceae</taxon>
        <taxon>Guyanagaster</taxon>
    </lineage>
</organism>
<sequence>MSTLLPLLLLTTGLVVSPALAQSLSLTSNSGVCETTDGVSQVSGYINISDDSDDAFWFWFFEARDDPDTKPLTLWLNGGPGCSAMIGLFQENGPCTVNDSAETVYNPYSWNNFSNREFLIYIDQPFGAGFSRGSTLVNSTDQAADFMWQAFQILFAHEKFSKFEGREFIIATESYGARFGPVFTQYFHSQNAKIDSGEINGTQIEVSKLLINDGKYDPLIQMRASVEYARNAPSYGPLVNTSVLMEVATAYNETCLPALQNCYDDGDADTCHDAIVSCTHDVFNPTVGDRDPNDLRQNSSTPADDVVPPTFYLDYLDDQDVLDLIGAQGSYDQCDDSVKSRFSRSGETGRSFLSNLAEIASEGKVKLLIWGGDADMKANWLGIQECIASMDWPGRSVFNETSLSALTINGEIVGQYKTVVDTNLTFIRVFEAGHSMPAYQPEVAQTVFARFLKGDVNSDD</sequence>
<evidence type="ECO:0000313" key="8">
    <source>
        <dbReference type="Proteomes" id="UP000812287"/>
    </source>
</evidence>
<feature type="signal peptide" evidence="6">
    <location>
        <begin position="1"/>
        <end position="21"/>
    </location>
</feature>